<feature type="compositionally biased region" description="Polar residues" evidence="1">
    <location>
        <begin position="97"/>
        <end position="113"/>
    </location>
</feature>
<reference evidence="2" key="1">
    <citation type="journal article" date="2020" name="Stud. Mycol.">
        <title>101 Dothideomycetes genomes: a test case for predicting lifestyles and emergence of pathogens.</title>
        <authorList>
            <person name="Haridas S."/>
            <person name="Albert R."/>
            <person name="Binder M."/>
            <person name="Bloem J."/>
            <person name="Labutti K."/>
            <person name="Salamov A."/>
            <person name="Andreopoulos B."/>
            <person name="Baker S."/>
            <person name="Barry K."/>
            <person name="Bills G."/>
            <person name="Bluhm B."/>
            <person name="Cannon C."/>
            <person name="Castanera R."/>
            <person name="Culley D."/>
            <person name="Daum C."/>
            <person name="Ezra D."/>
            <person name="Gonzalez J."/>
            <person name="Henrissat B."/>
            <person name="Kuo A."/>
            <person name="Liang C."/>
            <person name="Lipzen A."/>
            <person name="Lutzoni F."/>
            <person name="Magnuson J."/>
            <person name="Mondo S."/>
            <person name="Nolan M."/>
            <person name="Ohm R."/>
            <person name="Pangilinan J."/>
            <person name="Park H.-J."/>
            <person name="Ramirez L."/>
            <person name="Alfaro M."/>
            <person name="Sun H."/>
            <person name="Tritt A."/>
            <person name="Yoshinaga Y."/>
            <person name="Zwiers L.-H."/>
            <person name="Turgeon B."/>
            <person name="Goodwin S."/>
            <person name="Spatafora J."/>
            <person name="Crous P."/>
            <person name="Grigoriev I."/>
        </authorList>
    </citation>
    <scope>NUCLEOTIDE SEQUENCE</scope>
    <source>
        <strain evidence="2">CBS 133067</strain>
    </source>
</reference>
<feature type="region of interest" description="Disordered" evidence="1">
    <location>
        <begin position="81"/>
        <end position="158"/>
    </location>
</feature>
<feature type="compositionally biased region" description="Polar residues" evidence="1">
    <location>
        <begin position="27"/>
        <end position="42"/>
    </location>
</feature>
<dbReference type="OrthoDB" id="5408144at2759"/>
<name>A0A9P4IRQ0_9PEZI</name>
<evidence type="ECO:0000256" key="1">
    <source>
        <dbReference type="SAM" id="MobiDB-lite"/>
    </source>
</evidence>
<evidence type="ECO:0000313" key="3">
    <source>
        <dbReference type="Proteomes" id="UP000799772"/>
    </source>
</evidence>
<dbReference type="EMBL" id="ML978121">
    <property type="protein sequence ID" value="KAF2104160.1"/>
    <property type="molecule type" value="Genomic_DNA"/>
</dbReference>
<evidence type="ECO:0000313" key="2">
    <source>
        <dbReference type="EMBL" id="KAF2104160.1"/>
    </source>
</evidence>
<feature type="region of interest" description="Disordered" evidence="1">
    <location>
        <begin position="1"/>
        <end position="53"/>
    </location>
</feature>
<comment type="caution">
    <text evidence="2">The sequence shown here is derived from an EMBL/GenBank/DDBJ whole genome shotgun (WGS) entry which is preliminary data.</text>
</comment>
<sequence length="158" mass="17449">MPFRERLRKTFSRNSSSGNSDTSSLSKTNTNGTTLDYRTNPNVYKPGEKMPPLKYRRPVAKEHKEHLEAFSFAKAWRRRSHQSMYSPMGSRMPSRAGSVTTGPSRNGSVTTAGTAGMRKSFQRGGSLELPPDGLEEGKEDASDVANGALRSSLESWSF</sequence>
<dbReference type="AlphaFoldDB" id="A0A9P4IRQ0"/>
<feature type="compositionally biased region" description="Low complexity" evidence="1">
    <location>
        <begin position="12"/>
        <end position="26"/>
    </location>
</feature>
<proteinExistence type="predicted"/>
<accession>A0A9P4IRQ0</accession>
<organism evidence="2 3">
    <name type="scientific">Rhizodiscina lignyota</name>
    <dbReference type="NCBI Taxonomy" id="1504668"/>
    <lineage>
        <taxon>Eukaryota</taxon>
        <taxon>Fungi</taxon>
        <taxon>Dikarya</taxon>
        <taxon>Ascomycota</taxon>
        <taxon>Pezizomycotina</taxon>
        <taxon>Dothideomycetes</taxon>
        <taxon>Pleosporomycetidae</taxon>
        <taxon>Aulographales</taxon>
        <taxon>Rhizodiscinaceae</taxon>
        <taxon>Rhizodiscina</taxon>
    </lineage>
</organism>
<gene>
    <name evidence="2" type="ORF">NA57DRAFT_51005</name>
</gene>
<protein>
    <submittedName>
        <fullName evidence="2">Uncharacterized protein</fullName>
    </submittedName>
</protein>
<dbReference type="Proteomes" id="UP000799772">
    <property type="component" value="Unassembled WGS sequence"/>
</dbReference>
<feature type="compositionally biased region" description="Basic residues" evidence="1">
    <location>
        <begin position="1"/>
        <end position="11"/>
    </location>
</feature>
<keyword evidence="3" id="KW-1185">Reference proteome</keyword>